<gene>
    <name evidence="3" type="ORF">CEPIT_LOCUS8334</name>
</gene>
<evidence type="ECO:0000256" key="1">
    <source>
        <dbReference type="SAM" id="Coils"/>
    </source>
</evidence>
<feature type="region of interest" description="Disordered" evidence="2">
    <location>
        <begin position="415"/>
        <end position="443"/>
    </location>
</feature>
<protein>
    <submittedName>
        <fullName evidence="3">Uncharacterized protein</fullName>
    </submittedName>
</protein>
<sequence length="540" mass="61513">MTTPTPSRRLKWRHPSPPPPPHSPKIIHLPRRPRRKSPKPTAKKHPFSAEQKRRRHSLAPVDLHNGSYPEDLENFFIHGREFSASGDVPIVVLNSVSSTENTERIDHGDGEAAMFQAACDFLRMEREFALKKLEKNRAQTDTTLKSAVQTLGKKEAFVGKEVEAIGEEEIEDLVKKEEELKNSSKKNRDLEKNKCSDFDKQTFLLQKRILEKLSGSSCERCQQDDLSETNSMISNGTQTHNESLDQSTNVIESELSKTMEGESNCMLDRREAEEYGAINSITANSSVPSSPPSTSKQIENCSVPSAFSPQQPHQAGEEEGKCSGRCKAMVRKIIEQVKEESEQWSEMQEMLGRVRDEMHQLHASRHFWELRSQRSSRHIQSLRFAVEEWKERALASKAKVNELEMQLYAAQASLERLRTSEGASTDKSRESTVESTHNSPKISLSKQIEKEMDVLETADEDMPPISLAKQIKKEKKKHMMLLRRLTKGNERRRAEARSDERSPLRDVANSSAFLVRRNNLAVFPWRSPDRIKAGHCILKV</sequence>
<dbReference type="PANTHER" id="PTHR35468:SF1">
    <property type="entry name" value="MYOSIN-LIKE PROTEIN"/>
    <property type="match status" value="1"/>
</dbReference>
<dbReference type="EMBL" id="CAMAPF010000040">
    <property type="protein sequence ID" value="CAH9083052.1"/>
    <property type="molecule type" value="Genomic_DNA"/>
</dbReference>
<reference evidence="3" key="1">
    <citation type="submission" date="2022-07" db="EMBL/GenBank/DDBJ databases">
        <authorList>
            <person name="Macas J."/>
            <person name="Novak P."/>
            <person name="Neumann P."/>
        </authorList>
    </citation>
    <scope>NUCLEOTIDE SEQUENCE</scope>
</reference>
<evidence type="ECO:0000256" key="2">
    <source>
        <dbReference type="SAM" id="MobiDB-lite"/>
    </source>
</evidence>
<proteinExistence type="predicted"/>
<keyword evidence="1" id="KW-0175">Coiled coil</keyword>
<feature type="region of interest" description="Disordered" evidence="2">
    <location>
        <begin position="1"/>
        <end position="64"/>
    </location>
</feature>
<feature type="coiled-coil region" evidence="1">
    <location>
        <begin position="130"/>
        <end position="193"/>
    </location>
</feature>
<organism evidence="3 4">
    <name type="scientific">Cuscuta epithymum</name>
    <dbReference type="NCBI Taxonomy" id="186058"/>
    <lineage>
        <taxon>Eukaryota</taxon>
        <taxon>Viridiplantae</taxon>
        <taxon>Streptophyta</taxon>
        <taxon>Embryophyta</taxon>
        <taxon>Tracheophyta</taxon>
        <taxon>Spermatophyta</taxon>
        <taxon>Magnoliopsida</taxon>
        <taxon>eudicotyledons</taxon>
        <taxon>Gunneridae</taxon>
        <taxon>Pentapetalae</taxon>
        <taxon>asterids</taxon>
        <taxon>lamiids</taxon>
        <taxon>Solanales</taxon>
        <taxon>Convolvulaceae</taxon>
        <taxon>Cuscuteae</taxon>
        <taxon>Cuscuta</taxon>
        <taxon>Cuscuta subgen. Cuscuta</taxon>
    </lineage>
</organism>
<keyword evidence="4" id="KW-1185">Reference proteome</keyword>
<name>A0AAV0CRK1_9ASTE</name>
<evidence type="ECO:0000313" key="3">
    <source>
        <dbReference type="EMBL" id="CAH9083052.1"/>
    </source>
</evidence>
<evidence type="ECO:0000313" key="4">
    <source>
        <dbReference type="Proteomes" id="UP001152523"/>
    </source>
</evidence>
<dbReference type="AlphaFoldDB" id="A0AAV0CRK1"/>
<accession>A0AAV0CRK1</accession>
<feature type="compositionally biased region" description="Polar residues" evidence="2">
    <location>
        <begin position="433"/>
        <end position="443"/>
    </location>
</feature>
<dbReference type="Proteomes" id="UP001152523">
    <property type="component" value="Unassembled WGS sequence"/>
</dbReference>
<feature type="compositionally biased region" description="Basic residues" evidence="2">
    <location>
        <begin position="28"/>
        <end position="57"/>
    </location>
</feature>
<dbReference type="PANTHER" id="PTHR35468">
    <property type="entry name" value="MYOSIN-LIKE PROTEIN"/>
    <property type="match status" value="1"/>
</dbReference>
<feature type="compositionally biased region" description="Basic and acidic residues" evidence="2">
    <location>
        <begin position="415"/>
        <end position="432"/>
    </location>
</feature>
<comment type="caution">
    <text evidence="3">The sequence shown here is derived from an EMBL/GenBank/DDBJ whole genome shotgun (WGS) entry which is preliminary data.</text>
</comment>